<organism evidence="1 2">
    <name type="scientific">Phyllotreta striolata</name>
    <name type="common">Striped flea beetle</name>
    <name type="synonym">Crioceris striolata</name>
    <dbReference type="NCBI Taxonomy" id="444603"/>
    <lineage>
        <taxon>Eukaryota</taxon>
        <taxon>Metazoa</taxon>
        <taxon>Ecdysozoa</taxon>
        <taxon>Arthropoda</taxon>
        <taxon>Hexapoda</taxon>
        <taxon>Insecta</taxon>
        <taxon>Pterygota</taxon>
        <taxon>Neoptera</taxon>
        <taxon>Endopterygota</taxon>
        <taxon>Coleoptera</taxon>
        <taxon>Polyphaga</taxon>
        <taxon>Cucujiformia</taxon>
        <taxon>Chrysomeloidea</taxon>
        <taxon>Chrysomelidae</taxon>
        <taxon>Galerucinae</taxon>
        <taxon>Alticini</taxon>
        <taxon>Phyllotreta</taxon>
    </lineage>
</organism>
<gene>
    <name evidence="1" type="ORF">PHYEVI_LOCUS2241</name>
</gene>
<evidence type="ECO:0000313" key="2">
    <source>
        <dbReference type="Proteomes" id="UP001153712"/>
    </source>
</evidence>
<dbReference type="EMBL" id="OU900104">
    <property type="protein sequence ID" value="CAG9855801.1"/>
    <property type="molecule type" value="Genomic_DNA"/>
</dbReference>
<protein>
    <submittedName>
        <fullName evidence="1">Uncharacterized protein</fullName>
    </submittedName>
</protein>
<dbReference type="AlphaFoldDB" id="A0A9N9TH87"/>
<proteinExistence type="predicted"/>
<reference evidence="1" key="1">
    <citation type="submission" date="2022-01" db="EMBL/GenBank/DDBJ databases">
        <authorList>
            <person name="King R."/>
        </authorList>
    </citation>
    <scope>NUCLEOTIDE SEQUENCE</scope>
</reference>
<accession>A0A9N9TH87</accession>
<sequence>MYLIRFNLAFARNRLYPPTVQLNSISFEITAISTGIVAMSERVVEAFSPATRPEARVLPVALAVQAVACCRDGDGGQLTAQSKDNDGRRGDRLGEQRRRCGLCSLVARAFRRAVCGTASRRSSDDSYRILTGPPPDDEAAVREITIDVTGSNVKYKRGKNFPNFIT</sequence>
<keyword evidence="2" id="KW-1185">Reference proteome</keyword>
<dbReference type="Proteomes" id="UP001153712">
    <property type="component" value="Chromosome 11"/>
</dbReference>
<evidence type="ECO:0000313" key="1">
    <source>
        <dbReference type="EMBL" id="CAG9855801.1"/>
    </source>
</evidence>
<dbReference type="OrthoDB" id="6772238at2759"/>
<name>A0A9N9TH87_PHYSR</name>